<sequence length="190" mass="22797">MRKTLINLFFIIFFTSSVLSLELKTEDFLGEDSIYIKRYQDSFITAFSENKTGDYIIATGVLNRDDIPSSILKLSGKRKRYTYRSKVYLLPSKIFFHYMEKFIKEDWKILFSEIGRKLDNPETRWYDVVYPELSLFKEFNRGQRSKQYYAVVSKILYNERVYIVLYVTVDVFEIPVYQIDIITIPLKKRF</sequence>
<proteinExistence type="predicted"/>
<protein>
    <submittedName>
        <fullName evidence="1">Uncharacterized protein</fullName>
    </submittedName>
</protein>
<evidence type="ECO:0000313" key="2">
    <source>
        <dbReference type="Proteomes" id="UP000234857"/>
    </source>
</evidence>
<organism evidence="1 2">
    <name type="scientific">Muiribacterium halophilum</name>
    <dbReference type="NCBI Taxonomy" id="2053465"/>
    <lineage>
        <taxon>Bacteria</taxon>
        <taxon>Candidatus Muiribacteriota</taxon>
        <taxon>Candidatus Muiribacteriia</taxon>
        <taxon>Candidatus Muiribacteriales</taxon>
        <taxon>Candidatus Muiribacteriaceae</taxon>
        <taxon>Candidatus Muiribacterium</taxon>
    </lineage>
</organism>
<name>A0A2N5ZEB6_MUIH1</name>
<gene>
    <name evidence="1" type="ORF">C0601_08480</name>
</gene>
<accession>A0A2N5ZEB6</accession>
<reference evidence="1 2" key="1">
    <citation type="submission" date="2017-11" db="EMBL/GenBank/DDBJ databases">
        <title>Genome-resolved metagenomics identifies genetic mobility, metabolic interactions, and unexpected diversity in perchlorate-reducing communities.</title>
        <authorList>
            <person name="Barnum T.P."/>
            <person name="Figueroa I.A."/>
            <person name="Carlstrom C.I."/>
            <person name="Lucas L.N."/>
            <person name="Engelbrektson A.L."/>
            <person name="Coates J.D."/>
        </authorList>
    </citation>
    <scope>NUCLEOTIDE SEQUENCE [LARGE SCALE GENOMIC DNA]</scope>
    <source>
        <strain evidence="1">BM706</strain>
    </source>
</reference>
<evidence type="ECO:0000313" key="1">
    <source>
        <dbReference type="EMBL" id="PLX17003.1"/>
    </source>
</evidence>
<dbReference type="Proteomes" id="UP000234857">
    <property type="component" value="Unassembled WGS sequence"/>
</dbReference>
<dbReference type="EMBL" id="PKTG01000097">
    <property type="protein sequence ID" value="PLX17003.1"/>
    <property type="molecule type" value="Genomic_DNA"/>
</dbReference>
<dbReference type="AlphaFoldDB" id="A0A2N5ZEB6"/>
<comment type="caution">
    <text evidence="1">The sequence shown here is derived from an EMBL/GenBank/DDBJ whole genome shotgun (WGS) entry which is preliminary data.</text>
</comment>